<organism evidence="2 3">
    <name type="scientific">Glossina palpalis gambiensis</name>
    <dbReference type="NCBI Taxonomy" id="67801"/>
    <lineage>
        <taxon>Eukaryota</taxon>
        <taxon>Metazoa</taxon>
        <taxon>Ecdysozoa</taxon>
        <taxon>Arthropoda</taxon>
        <taxon>Hexapoda</taxon>
        <taxon>Insecta</taxon>
        <taxon>Pterygota</taxon>
        <taxon>Neoptera</taxon>
        <taxon>Endopterygota</taxon>
        <taxon>Diptera</taxon>
        <taxon>Brachycera</taxon>
        <taxon>Muscomorpha</taxon>
        <taxon>Hippoboscoidea</taxon>
        <taxon>Glossinidae</taxon>
        <taxon>Glossina</taxon>
    </lineage>
</organism>
<proteinExistence type="predicted"/>
<dbReference type="EnsemblMetazoa" id="GPPI034992-RA">
    <property type="protein sequence ID" value="GPPI034992-PA"/>
    <property type="gene ID" value="GPPI034992"/>
</dbReference>
<dbReference type="EMBL" id="JXJN01017039">
    <property type="status" value="NOT_ANNOTATED_CDS"/>
    <property type="molecule type" value="Genomic_DNA"/>
</dbReference>
<dbReference type="AlphaFoldDB" id="A0A1B0BMR9"/>
<evidence type="ECO:0000313" key="3">
    <source>
        <dbReference type="Proteomes" id="UP000092460"/>
    </source>
</evidence>
<dbReference type="VEuPathDB" id="VectorBase:GPPI034992"/>
<dbReference type="Pfam" id="PF08652">
    <property type="entry name" value="RAI1"/>
    <property type="match status" value="1"/>
</dbReference>
<reference evidence="2" key="2">
    <citation type="submission" date="2020-05" db="UniProtKB">
        <authorList>
            <consortium name="EnsemblMetazoa"/>
        </authorList>
    </citation>
    <scope>IDENTIFICATION</scope>
    <source>
        <strain evidence="2">IAEA</strain>
    </source>
</reference>
<reference evidence="3" key="1">
    <citation type="submission" date="2015-01" db="EMBL/GenBank/DDBJ databases">
        <authorList>
            <person name="Aksoy S."/>
            <person name="Warren W."/>
            <person name="Wilson R.K."/>
        </authorList>
    </citation>
    <scope>NUCLEOTIDE SEQUENCE [LARGE SCALE GENOMIC DNA]</scope>
    <source>
        <strain evidence="3">IAEA</strain>
    </source>
</reference>
<keyword evidence="3" id="KW-1185">Reference proteome</keyword>
<sequence length="96" mass="10973">MVIPSVKNTTICHEVKKQKMPSKNPDVNEPVDERAEFACVFQTRLQSLNLLYSAEMDGIMSHEAVSLDCKESNLGPLEFVEIKVREAILTIIWFYN</sequence>
<feature type="domain" description="RAI1-like" evidence="1">
    <location>
        <begin position="15"/>
        <end position="88"/>
    </location>
</feature>
<protein>
    <recommendedName>
        <fullName evidence="1">RAI1-like domain-containing protein</fullName>
    </recommendedName>
</protein>
<evidence type="ECO:0000313" key="2">
    <source>
        <dbReference type="EnsemblMetazoa" id="GPPI034992-PA"/>
    </source>
</evidence>
<dbReference type="Proteomes" id="UP000092460">
    <property type="component" value="Unassembled WGS sequence"/>
</dbReference>
<accession>A0A1B0BMR9</accession>
<name>A0A1B0BMR9_9MUSC</name>
<evidence type="ECO:0000259" key="1">
    <source>
        <dbReference type="Pfam" id="PF08652"/>
    </source>
</evidence>
<dbReference type="InterPro" id="IPR013961">
    <property type="entry name" value="RAI1"/>
</dbReference>